<comment type="subcellular location">
    <subcellularLocation>
        <location evidence="1">Cell membrane</location>
        <topology evidence="1">Multi-pass membrane protein</topology>
    </subcellularLocation>
</comment>
<evidence type="ECO:0000259" key="7">
    <source>
        <dbReference type="PROSITE" id="PS50929"/>
    </source>
</evidence>
<evidence type="ECO:0000256" key="4">
    <source>
        <dbReference type="ARBA" id="ARBA00023136"/>
    </source>
</evidence>
<evidence type="ECO:0000256" key="1">
    <source>
        <dbReference type="ARBA" id="ARBA00004651"/>
    </source>
</evidence>
<name>A0A431VMW4_9PROT</name>
<keyword evidence="3 6" id="KW-1133">Transmembrane helix</keyword>
<dbReference type="InterPro" id="IPR036640">
    <property type="entry name" value="ABC1_TM_sf"/>
</dbReference>
<dbReference type="GO" id="GO:0005524">
    <property type="term" value="F:ATP binding"/>
    <property type="evidence" value="ECO:0007669"/>
    <property type="project" value="InterPro"/>
</dbReference>
<dbReference type="Gene3D" id="1.20.1560.10">
    <property type="entry name" value="ABC transporter type 1, transmembrane domain"/>
    <property type="match status" value="1"/>
</dbReference>
<evidence type="ECO:0000256" key="2">
    <source>
        <dbReference type="ARBA" id="ARBA00022692"/>
    </source>
</evidence>
<evidence type="ECO:0000256" key="3">
    <source>
        <dbReference type="ARBA" id="ARBA00022989"/>
    </source>
</evidence>
<dbReference type="RefSeq" id="WP_126612397.1">
    <property type="nucleotide sequence ID" value="NZ_JBHUCY010000010.1"/>
</dbReference>
<keyword evidence="9" id="KW-1185">Reference proteome</keyword>
<evidence type="ECO:0000256" key="5">
    <source>
        <dbReference type="SAM" id="MobiDB-lite"/>
    </source>
</evidence>
<keyword evidence="2 6" id="KW-0812">Transmembrane</keyword>
<proteinExistence type="predicted"/>
<dbReference type="EMBL" id="RXMA01000002">
    <property type="protein sequence ID" value="RTR23723.1"/>
    <property type="molecule type" value="Genomic_DNA"/>
</dbReference>
<sequence length="336" mass="35334">MTSRSPTRPTKSVPMASQPSPHLAALWPTVRQPLTGAALLGTLANLLTVAAPFATTLAYGALTAGDGMTAPLLIALLALAAYALHTLLWVARARLLVRAGRNLGTALTDRFSEAERADARGPFTSDSVGLTQRYRDLTAVRRFLTSPLVGPLLDTPWLVIYTLGLGLVHAGLGAMALVGLSALLALGAADDLHQDGAFAGSPDAGSPDDSAANSVWGAVGDVTDLMAVGLHFCCVVYQVLLLGVTVVLIQRGDLSPGVAPGVFVLAWAALRTAHRLIAARMELRTVWEAHQRLHTSQPDRIQPDRARTSRSGGSYGRVADDHDGGGLMFTLHHRVG</sequence>
<gene>
    <name evidence="8" type="ORF">EJ903_04155</name>
</gene>
<evidence type="ECO:0000313" key="8">
    <source>
        <dbReference type="EMBL" id="RTR23723.1"/>
    </source>
</evidence>
<evidence type="ECO:0000313" key="9">
    <source>
        <dbReference type="Proteomes" id="UP000277007"/>
    </source>
</evidence>
<dbReference type="PROSITE" id="PS50929">
    <property type="entry name" value="ABC_TM1F"/>
    <property type="match status" value="1"/>
</dbReference>
<feature type="region of interest" description="Disordered" evidence="5">
    <location>
        <begin position="1"/>
        <end position="20"/>
    </location>
</feature>
<evidence type="ECO:0000256" key="6">
    <source>
        <dbReference type="SAM" id="Phobius"/>
    </source>
</evidence>
<feature type="transmembrane region" description="Helical" evidence="6">
    <location>
        <begin position="68"/>
        <end position="91"/>
    </location>
</feature>
<feature type="region of interest" description="Disordered" evidence="5">
    <location>
        <begin position="294"/>
        <end position="316"/>
    </location>
</feature>
<dbReference type="InterPro" id="IPR011527">
    <property type="entry name" value="ABC1_TM_dom"/>
</dbReference>
<dbReference type="OrthoDB" id="9934485at2"/>
<organism evidence="8 9">
    <name type="scientific">Azospirillum griseum</name>
    <dbReference type="NCBI Taxonomy" id="2496639"/>
    <lineage>
        <taxon>Bacteria</taxon>
        <taxon>Pseudomonadati</taxon>
        <taxon>Pseudomonadota</taxon>
        <taxon>Alphaproteobacteria</taxon>
        <taxon>Rhodospirillales</taxon>
        <taxon>Azospirillaceae</taxon>
        <taxon>Azospirillum</taxon>
    </lineage>
</organism>
<dbReference type="AlphaFoldDB" id="A0A431VMW4"/>
<feature type="domain" description="ABC transmembrane type-1" evidence="7">
    <location>
        <begin position="36"/>
        <end position="187"/>
    </location>
</feature>
<dbReference type="Proteomes" id="UP000277007">
    <property type="component" value="Unassembled WGS sequence"/>
</dbReference>
<keyword evidence="4 6" id="KW-0472">Membrane</keyword>
<reference evidence="8 9" key="1">
    <citation type="submission" date="2018-12" db="EMBL/GenBank/DDBJ databases">
        <authorList>
            <person name="Yang Y."/>
        </authorList>
    </citation>
    <scope>NUCLEOTIDE SEQUENCE [LARGE SCALE GENOMIC DNA]</scope>
    <source>
        <strain evidence="8 9">L-25-5w-1</strain>
    </source>
</reference>
<dbReference type="GO" id="GO:0140359">
    <property type="term" value="F:ABC-type transporter activity"/>
    <property type="evidence" value="ECO:0007669"/>
    <property type="project" value="InterPro"/>
</dbReference>
<comment type="caution">
    <text evidence="8">The sequence shown here is derived from an EMBL/GenBank/DDBJ whole genome shotgun (WGS) entry which is preliminary data.</text>
</comment>
<feature type="transmembrane region" description="Helical" evidence="6">
    <location>
        <begin position="37"/>
        <end position="62"/>
    </location>
</feature>
<protein>
    <recommendedName>
        <fullName evidence="7">ABC transmembrane type-1 domain-containing protein</fullName>
    </recommendedName>
</protein>
<dbReference type="SUPFAM" id="SSF90123">
    <property type="entry name" value="ABC transporter transmembrane region"/>
    <property type="match status" value="1"/>
</dbReference>
<accession>A0A431VMW4</accession>
<feature type="transmembrane region" description="Helical" evidence="6">
    <location>
        <begin position="158"/>
        <end position="186"/>
    </location>
</feature>
<feature type="transmembrane region" description="Helical" evidence="6">
    <location>
        <begin position="225"/>
        <end position="249"/>
    </location>
</feature>
<dbReference type="GO" id="GO:0005886">
    <property type="term" value="C:plasma membrane"/>
    <property type="evidence" value="ECO:0007669"/>
    <property type="project" value="UniProtKB-SubCell"/>
</dbReference>